<dbReference type="OrthoDB" id="5419219at2759"/>
<dbReference type="InParanoid" id="A0A136J5V9"/>
<reference evidence="2" key="1">
    <citation type="submission" date="2016-02" db="EMBL/GenBank/DDBJ databases">
        <title>Draft genome sequence of Microdochium bolleyi, a fungal endophyte of beachgrass.</title>
        <authorList>
            <consortium name="DOE Joint Genome Institute"/>
            <person name="David A.S."/>
            <person name="May G."/>
            <person name="Haridas S."/>
            <person name="Lim J."/>
            <person name="Wang M."/>
            <person name="Labutti K."/>
            <person name="Lipzen A."/>
            <person name="Barry K."/>
            <person name="Grigoriev I.V."/>
        </authorList>
    </citation>
    <scope>NUCLEOTIDE SEQUENCE [LARGE SCALE GENOMIC DNA]</scope>
    <source>
        <strain evidence="2">J235TASD1</strain>
    </source>
</reference>
<dbReference type="AlphaFoldDB" id="A0A136J5V9"/>
<accession>A0A136J5V9</accession>
<dbReference type="EMBL" id="KQ964248">
    <property type="protein sequence ID" value="KXJ92544.1"/>
    <property type="molecule type" value="Genomic_DNA"/>
</dbReference>
<dbReference type="Proteomes" id="UP000070501">
    <property type="component" value="Unassembled WGS sequence"/>
</dbReference>
<proteinExistence type="predicted"/>
<keyword evidence="2" id="KW-1185">Reference proteome</keyword>
<protein>
    <submittedName>
        <fullName evidence="1">Uncharacterized protein</fullName>
    </submittedName>
</protein>
<evidence type="ECO:0000313" key="2">
    <source>
        <dbReference type="Proteomes" id="UP000070501"/>
    </source>
</evidence>
<evidence type="ECO:0000313" key="1">
    <source>
        <dbReference type="EMBL" id="KXJ92544.1"/>
    </source>
</evidence>
<organism evidence="1 2">
    <name type="scientific">Microdochium bolleyi</name>
    <dbReference type="NCBI Taxonomy" id="196109"/>
    <lineage>
        <taxon>Eukaryota</taxon>
        <taxon>Fungi</taxon>
        <taxon>Dikarya</taxon>
        <taxon>Ascomycota</taxon>
        <taxon>Pezizomycotina</taxon>
        <taxon>Sordariomycetes</taxon>
        <taxon>Xylariomycetidae</taxon>
        <taxon>Xylariales</taxon>
        <taxon>Microdochiaceae</taxon>
        <taxon>Microdochium</taxon>
    </lineage>
</organism>
<gene>
    <name evidence="1" type="ORF">Micbo1qcDRAFT_160284</name>
</gene>
<name>A0A136J5V9_9PEZI</name>
<dbReference type="STRING" id="196109.A0A136J5V9"/>
<sequence length="333" mass="37337">MDRHIQQKHFWGGKRLGQPPSALQLAIDHVPRIEVSLTTRRQRTEMVWDTHGEPGILAPSKAPLMANAEDDSDGVEETGSPETQLKREVLQVVKAYELRKDEILSWTVTQDSVRVSTTRYSSVALAIAFGVIAGSLPLPFVVEDRLPGVDPFQLVMFSWLLVGAFLVGAKSRYVENWPWHDFLRMQVVCRSVSELAEAARVDKQAVLLHLLHHEHQHPLVFSGPYPGVFQRREASSGFNVDVPTRHATILAAGFIVTEVLGRVQNADKWERHTVLQDTREGNDGEQLAFKADELSGEVEGKRRLIRIGERGEFGRIGHNLKVIGLSTADYNFT</sequence>